<evidence type="ECO:0000256" key="2">
    <source>
        <dbReference type="PROSITE-ProRule" id="PRU10007"/>
    </source>
</evidence>
<reference evidence="5 6" key="1">
    <citation type="submission" date="2014-04" db="EMBL/GenBank/DDBJ databases">
        <authorList>
            <consortium name="DOE Joint Genome Institute"/>
            <person name="Kuo A."/>
            <person name="Martino E."/>
            <person name="Perotto S."/>
            <person name="Kohler A."/>
            <person name="Nagy L.G."/>
            <person name="Floudas D."/>
            <person name="Copeland A."/>
            <person name="Barry K.W."/>
            <person name="Cichocki N."/>
            <person name="Veneault-Fourrey C."/>
            <person name="LaButti K."/>
            <person name="Lindquist E.A."/>
            <person name="Lipzen A."/>
            <person name="Lundell T."/>
            <person name="Morin E."/>
            <person name="Murat C."/>
            <person name="Sun H."/>
            <person name="Tunlid A."/>
            <person name="Henrissat B."/>
            <person name="Grigoriev I.V."/>
            <person name="Hibbett D.S."/>
            <person name="Martin F."/>
            <person name="Nordberg H.P."/>
            <person name="Cantor M.N."/>
            <person name="Hua S.X."/>
        </authorList>
    </citation>
    <scope>NUCLEOTIDE SEQUENCE [LARGE SCALE GENOMIC DNA]</scope>
    <source>
        <strain evidence="5 6">Zn</strain>
    </source>
</reference>
<dbReference type="PANTHER" id="PTHR43353:SF6">
    <property type="entry name" value="CYTOPLASMIC ALDEHYDE DEHYDROGENASE (EUROFUNG)"/>
    <property type="match status" value="1"/>
</dbReference>
<dbReference type="Gene3D" id="3.40.309.10">
    <property type="entry name" value="Aldehyde Dehydrogenase, Chain A, domain 2"/>
    <property type="match status" value="1"/>
</dbReference>
<dbReference type="Pfam" id="PF00171">
    <property type="entry name" value="Aldedh"/>
    <property type="match status" value="1"/>
</dbReference>
<dbReference type="EMBL" id="KN832896">
    <property type="protein sequence ID" value="KIM93380.1"/>
    <property type="molecule type" value="Genomic_DNA"/>
</dbReference>
<dbReference type="InterPro" id="IPR016161">
    <property type="entry name" value="Ald_DH/histidinol_DH"/>
</dbReference>
<evidence type="ECO:0000259" key="4">
    <source>
        <dbReference type="Pfam" id="PF00171"/>
    </source>
</evidence>
<name>A0A0C3GB17_OIDMZ</name>
<dbReference type="InParanoid" id="A0A0C3GB17"/>
<evidence type="ECO:0000313" key="6">
    <source>
        <dbReference type="Proteomes" id="UP000054321"/>
    </source>
</evidence>
<dbReference type="InterPro" id="IPR029510">
    <property type="entry name" value="Ald_DH_CS_GLU"/>
</dbReference>
<dbReference type="SUPFAM" id="SSF53720">
    <property type="entry name" value="ALDH-like"/>
    <property type="match status" value="1"/>
</dbReference>
<dbReference type="OrthoDB" id="310895at2759"/>
<protein>
    <recommendedName>
        <fullName evidence="4">Aldehyde dehydrogenase domain-containing protein</fullName>
    </recommendedName>
</protein>
<evidence type="ECO:0000256" key="3">
    <source>
        <dbReference type="RuleBase" id="RU003345"/>
    </source>
</evidence>
<dbReference type="STRING" id="913774.A0A0C3GB17"/>
<keyword evidence="6" id="KW-1185">Reference proteome</keyword>
<dbReference type="PROSITE" id="PS00687">
    <property type="entry name" value="ALDEHYDE_DEHYDR_GLU"/>
    <property type="match status" value="1"/>
</dbReference>
<dbReference type="Gene3D" id="3.40.605.10">
    <property type="entry name" value="Aldehyde Dehydrogenase, Chain A, domain 1"/>
    <property type="match status" value="1"/>
</dbReference>
<dbReference type="InterPro" id="IPR016163">
    <property type="entry name" value="Ald_DH_C"/>
</dbReference>
<sequence>MSAKVYRTTDPGPDGIVPLFIGGEPYPIDEARVFDVHSPQDNKRFARAHGASKADAIKAADVAWETFATWKHVVGNRRRDIFWRASDILNERAEEMKALLMLETNCGIEAANRQVNFVFQMLRELAGYATKIAGTTPEAQTPGIFTLTLKQPIGPALVIAPWNAALLLAARAIAGPLVAGCTVVFKASELCPRVHHALVKIYHDAGIPAGALNKIQCGRQDAAVVTETLIAHHAIKKVEFIGSNPVGAIIGSLCGKYLKPIFMELGGKSPALVLEDANLQQAAELIVRGAFFHHGQICFSTERVIVVEAVAEEFTALLKAAGEKITYAGTAAQLRFAEHAEEVIADAVAKGAIPLIGGPGFVSIASARPTILTKITKEMRISDEETFGPSLSLYVVKDADEAVKLANDSKYGLSASIHTKDMLRFVKLAAEIEVGQVSMNSMTLFEELTAPLGGAKGSGWGRANAFHGIEEFLVEKMLYIGPPEVGAH</sequence>
<gene>
    <name evidence="5" type="ORF">OIDMADRAFT_137926</name>
</gene>
<dbReference type="PANTHER" id="PTHR43353">
    <property type="entry name" value="SUCCINATE-SEMIALDEHYDE DEHYDROGENASE, MITOCHONDRIAL"/>
    <property type="match status" value="1"/>
</dbReference>
<keyword evidence="1 3" id="KW-0560">Oxidoreductase</keyword>
<comment type="similarity">
    <text evidence="3">Belongs to the aldehyde dehydrogenase family.</text>
</comment>
<accession>A0A0C3GB17</accession>
<evidence type="ECO:0000256" key="1">
    <source>
        <dbReference type="ARBA" id="ARBA00023002"/>
    </source>
</evidence>
<evidence type="ECO:0000313" key="5">
    <source>
        <dbReference type="EMBL" id="KIM93380.1"/>
    </source>
</evidence>
<dbReference type="InterPro" id="IPR016162">
    <property type="entry name" value="Ald_DH_N"/>
</dbReference>
<dbReference type="AlphaFoldDB" id="A0A0C3GB17"/>
<organism evidence="5 6">
    <name type="scientific">Oidiodendron maius (strain Zn)</name>
    <dbReference type="NCBI Taxonomy" id="913774"/>
    <lineage>
        <taxon>Eukaryota</taxon>
        <taxon>Fungi</taxon>
        <taxon>Dikarya</taxon>
        <taxon>Ascomycota</taxon>
        <taxon>Pezizomycotina</taxon>
        <taxon>Leotiomycetes</taxon>
        <taxon>Leotiomycetes incertae sedis</taxon>
        <taxon>Myxotrichaceae</taxon>
        <taxon>Oidiodendron</taxon>
    </lineage>
</organism>
<reference evidence="6" key="2">
    <citation type="submission" date="2015-01" db="EMBL/GenBank/DDBJ databases">
        <title>Evolutionary Origins and Diversification of the Mycorrhizal Mutualists.</title>
        <authorList>
            <consortium name="DOE Joint Genome Institute"/>
            <consortium name="Mycorrhizal Genomics Consortium"/>
            <person name="Kohler A."/>
            <person name="Kuo A."/>
            <person name="Nagy L.G."/>
            <person name="Floudas D."/>
            <person name="Copeland A."/>
            <person name="Barry K.W."/>
            <person name="Cichocki N."/>
            <person name="Veneault-Fourrey C."/>
            <person name="LaButti K."/>
            <person name="Lindquist E.A."/>
            <person name="Lipzen A."/>
            <person name="Lundell T."/>
            <person name="Morin E."/>
            <person name="Murat C."/>
            <person name="Riley R."/>
            <person name="Ohm R."/>
            <person name="Sun H."/>
            <person name="Tunlid A."/>
            <person name="Henrissat B."/>
            <person name="Grigoriev I.V."/>
            <person name="Hibbett D.S."/>
            <person name="Martin F."/>
        </authorList>
    </citation>
    <scope>NUCLEOTIDE SEQUENCE [LARGE SCALE GENOMIC DNA]</scope>
    <source>
        <strain evidence="6">Zn</strain>
    </source>
</reference>
<dbReference type="GO" id="GO:0009450">
    <property type="term" value="P:gamma-aminobutyric acid catabolic process"/>
    <property type="evidence" value="ECO:0007669"/>
    <property type="project" value="TreeGrafter"/>
</dbReference>
<dbReference type="InterPro" id="IPR015590">
    <property type="entry name" value="Aldehyde_DH_dom"/>
</dbReference>
<proteinExistence type="inferred from homology"/>
<dbReference type="Proteomes" id="UP000054321">
    <property type="component" value="Unassembled WGS sequence"/>
</dbReference>
<dbReference type="InterPro" id="IPR050740">
    <property type="entry name" value="Aldehyde_DH_Superfamily"/>
</dbReference>
<dbReference type="GO" id="GO:0004777">
    <property type="term" value="F:succinate-semialdehyde dehydrogenase (NAD+) activity"/>
    <property type="evidence" value="ECO:0007669"/>
    <property type="project" value="TreeGrafter"/>
</dbReference>
<feature type="active site" evidence="2">
    <location>
        <position position="264"/>
    </location>
</feature>
<feature type="domain" description="Aldehyde dehydrogenase" evidence="4">
    <location>
        <begin position="32"/>
        <end position="476"/>
    </location>
</feature>
<dbReference type="HOGENOM" id="CLU_005391_1_0_1"/>